<gene>
    <name evidence="2" type="ORF">KS407_03580</name>
</gene>
<accession>A0ABS6JS37</accession>
<name>A0ABS6JS37_9BACI</name>
<sequence>MMMSVYISKGCSYCEKVIEHLEKNGAPFETKNVSEDPANFREWKDLNVMGTPTVYFEGDMVVGYDPKKLDELIHKVRG</sequence>
<proteinExistence type="predicted"/>
<comment type="caution">
    <text evidence="2">The sequence shown here is derived from an EMBL/GenBank/DDBJ whole genome shotgun (WGS) entry which is preliminary data.</text>
</comment>
<dbReference type="InterPro" id="IPR002109">
    <property type="entry name" value="Glutaredoxin"/>
</dbReference>
<evidence type="ECO:0000313" key="2">
    <source>
        <dbReference type="EMBL" id="MBU9720524.1"/>
    </source>
</evidence>
<evidence type="ECO:0000313" key="3">
    <source>
        <dbReference type="Proteomes" id="UP000790580"/>
    </source>
</evidence>
<evidence type="ECO:0000259" key="1">
    <source>
        <dbReference type="Pfam" id="PF00462"/>
    </source>
</evidence>
<dbReference type="PROSITE" id="PS51354">
    <property type="entry name" value="GLUTAREDOXIN_2"/>
    <property type="match status" value="1"/>
</dbReference>
<dbReference type="Proteomes" id="UP000790580">
    <property type="component" value="Unassembled WGS sequence"/>
</dbReference>
<dbReference type="InterPro" id="IPR051548">
    <property type="entry name" value="Grx-like_ET"/>
</dbReference>
<feature type="domain" description="Glutaredoxin" evidence="1">
    <location>
        <begin position="5"/>
        <end position="61"/>
    </location>
</feature>
<dbReference type="SUPFAM" id="SSF52833">
    <property type="entry name" value="Thioredoxin-like"/>
    <property type="match status" value="1"/>
</dbReference>
<dbReference type="Pfam" id="PF00462">
    <property type="entry name" value="Glutaredoxin"/>
    <property type="match status" value="1"/>
</dbReference>
<reference evidence="2 3" key="1">
    <citation type="submission" date="2021-06" db="EMBL/GenBank/DDBJ databases">
        <title>Bacillus sp. RD4P76, an endophyte from a halophyte.</title>
        <authorList>
            <person name="Sun J.-Q."/>
        </authorList>
    </citation>
    <scope>NUCLEOTIDE SEQUENCE [LARGE SCALE GENOMIC DNA]</scope>
    <source>
        <strain evidence="2 3">JCM 17098</strain>
    </source>
</reference>
<protein>
    <submittedName>
        <fullName evidence="2">Glutaredoxin family protein</fullName>
    </submittedName>
</protein>
<dbReference type="RefSeq" id="WP_088075876.1">
    <property type="nucleotide sequence ID" value="NZ_JAHQCR010000017.1"/>
</dbReference>
<dbReference type="PANTHER" id="PTHR34386">
    <property type="entry name" value="GLUTAREDOXIN"/>
    <property type="match status" value="1"/>
</dbReference>
<dbReference type="Gene3D" id="3.40.30.10">
    <property type="entry name" value="Glutaredoxin"/>
    <property type="match status" value="1"/>
</dbReference>
<dbReference type="CDD" id="cd02976">
    <property type="entry name" value="NrdH"/>
    <property type="match status" value="1"/>
</dbReference>
<dbReference type="EMBL" id="JAHQCR010000017">
    <property type="protein sequence ID" value="MBU9720524.1"/>
    <property type="molecule type" value="Genomic_DNA"/>
</dbReference>
<keyword evidence="3" id="KW-1185">Reference proteome</keyword>
<organism evidence="2 3">
    <name type="scientific">Evansella alkalicola</name>
    <dbReference type="NCBI Taxonomy" id="745819"/>
    <lineage>
        <taxon>Bacteria</taxon>
        <taxon>Bacillati</taxon>
        <taxon>Bacillota</taxon>
        <taxon>Bacilli</taxon>
        <taxon>Bacillales</taxon>
        <taxon>Bacillaceae</taxon>
        <taxon>Evansella</taxon>
    </lineage>
</organism>
<dbReference type="PANTHER" id="PTHR34386:SF1">
    <property type="entry name" value="GLUTAREDOXIN-LIKE PROTEIN NRDH"/>
    <property type="match status" value="1"/>
</dbReference>
<dbReference type="InterPro" id="IPR036249">
    <property type="entry name" value="Thioredoxin-like_sf"/>
</dbReference>